<dbReference type="Proteomes" id="UP000298252">
    <property type="component" value="Unassembled WGS sequence"/>
</dbReference>
<dbReference type="RefSeq" id="WP_092342174.1">
    <property type="nucleotide sequence ID" value="NZ_FNIB01000018.1"/>
</dbReference>
<dbReference type="Pfam" id="PF00805">
    <property type="entry name" value="Pentapeptide"/>
    <property type="match status" value="2"/>
</dbReference>
<dbReference type="PANTHER" id="PTHR47485">
    <property type="entry name" value="THYLAKOID LUMENAL 17.4 KDA PROTEIN, CHLOROPLASTIC"/>
    <property type="match status" value="1"/>
</dbReference>
<evidence type="ECO:0000313" key="3">
    <source>
        <dbReference type="EMBL" id="TFB72905.1"/>
    </source>
</evidence>
<dbReference type="SUPFAM" id="SSF141571">
    <property type="entry name" value="Pentapeptide repeat-like"/>
    <property type="match status" value="1"/>
</dbReference>
<dbReference type="Proteomes" id="UP000199639">
    <property type="component" value="Unassembled WGS sequence"/>
</dbReference>
<evidence type="ECO:0000313" key="4">
    <source>
        <dbReference type="Proteomes" id="UP000199639"/>
    </source>
</evidence>
<protein>
    <submittedName>
        <fullName evidence="2">Pentapeptide repeat-containing protein</fullName>
    </submittedName>
</protein>
<keyword evidence="1" id="KW-0677">Repeat</keyword>
<organism evidence="2 4">
    <name type="scientific">Cryobacterium flavum</name>
    <dbReference type="NCBI Taxonomy" id="1424659"/>
    <lineage>
        <taxon>Bacteria</taxon>
        <taxon>Bacillati</taxon>
        <taxon>Actinomycetota</taxon>
        <taxon>Actinomycetes</taxon>
        <taxon>Micrococcales</taxon>
        <taxon>Microbacteriaceae</taxon>
        <taxon>Cryobacterium</taxon>
    </lineage>
</organism>
<evidence type="ECO:0000256" key="1">
    <source>
        <dbReference type="ARBA" id="ARBA00022737"/>
    </source>
</evidence>
<dbReference type="STRING" id="1424659.SAMN05216368_11860"/>
<dbReference type="PANTHER" id="PTHR47485:SF1">
    <property type="entry name" value="THYLAKOID LUMENAL 17.4 KDA PROTEIN, CHLOROPLASTIC"/>
    <property type="match status" value="1"/>
</dbReference>
<dbReference type="AlphaFoldDB" id="A0A4R8UXE2"/>
<accession>A0A4R8UXE2</accession>
<evidence type="ECO:0000313" key="2">
    <source>
        <dbReference type="EMBL" id="SDO44913.1"/>
    </source>
</evidence>
<evidence type="ECO:0000313" key="5">
    <source>
        <dbReference type="Proteomes" id="UP000298252"/>
    </source>
</evidence>
<dbReference type="EMBL" id="SOFD01000041">
    <property type="protein sequence ID" value="TFB72905.1"/>
    <property type="molecule type" value="Genomic_DNA"/>
</dbReference>
<proteinExistence type="predicted"/>
<gene>
    <name evidence="3" type="ORF">E3O21_17540</name>
    <name evidence="2" type="ORF">SAMN05216368_11860</name>
</gene>
<name>A0A4R8UXE2_9MICO</name>
<reference evidence="3 5" key="2">
    <citation type="submission" date="2019-03" db="EMBL/GenBank/DDBJ databases">
        <title>Genomics of glacier-inhabiting Cryobacterium strains.</title>
        <authorList>
            <person name="Liu Q."/>
            <person name="Xin Y.-H."/>
        </authorList>
    </citation>
    <scope>NUCLEOTIDE SEQUENCE [LARGE SCALE GENOMIC DNA]</scope>
    <source>
        <strain evidence="3 5">Hh8</strain>
    </source>
</reference>
<dbReference type="InterPro" id="IPR001646">
    <property type="entry name" value="5peptide_repeat"/>
</dbReference>
<reference evidence="2 4" key="1">
    <citation type="submission" date="2016-10" db="EMBL/GenBank/DDBJ databases">
        <authorList>
            <person name="Varghese N."/>
            <person name="Submissions S."/>
        </authorList>
    </citation>
    <scope>NUCLEOTIDE SEQUENCE [LARGE SCALE GENOMIC DNA]</scope>
    <source>
        <strain evidence="2 4">CGMCC 1.11215</strain>
    </source>
</reference>
<dbReference type="EMBL" id="FNIB01000018">
    <property type="protein sequence ID" value="SDO44913.1"/>
    <property type="molecule type" value="Genomic_DNA"/>
</dbReference>
<sequence length="170" mass="18212">MKDHLRSGLSGTTACVPSSPANRKAVKVLDGLDLSGANFNGAVLTNTSFRLTKLDGAIFIGADLRNADLTAARADKAEFLGANLDGATLHTASLDGASLRNADLRNTDLSYTSVRGTLFYGSKFSKHTFSVDPKMGGQDFVCYDENTQWPDGAIPSEGLFAKDQYDRKLE</sequence>
<dbReference type="Gene3D" id="2.160.20.80">
    <property type="entry name" value="E3 ubiquitin-protein ligase SopA"/>
    <property type="match status" value="1"/>
</dbReference>
<keyword evidence="5" id="KW-1185">Reference proteome</keyword>